<evidence type="ECO:0000313" key="2">
    <source>
        <dbReference type="WBParaSite" id="EEL_0000268501-mRNA-1"/>
    </source>
</evidence>
<dbReference type="CDD" id="cd00130">
    <property type="entry name" value="PAS"/>
    <property type="match status" value="1"/>
</dbReference>
<keyword evidence="1" id="KW-1185">Reference proteome</keyword>
<dbReference type="Gene3D" id="3.30.450.20">
    <property type="entry name" value="PAS domain"/>
    <property type="match status" value="1"/>
</dbReference>
<reference evidence="2" key="1">
    <citation type="submission" date="2017-02" db="UniProtKB">
        <authorList>
            <consortium name="WormBaseParasite"/>
        </authorList>
    </citation>
    <scope>IDENTIFICATION</scope>
</reference>
<proteinExistence type="predicted"/>
<evidence type="ECO:0000313" key="1">
    <source>
        <dbReference type="Proteomes" id="UP000050640"/>
    </source>
</evidence>
<dbReference type="Proteomes" id="UP000050640">
    <property type="component" value="Unplaced"/>
</dbReference>
<dbReference type="AlphaFoldDB" id="A0A0R3RMH5"/>
<dbReference type="SUPFAM" id="SSF55785">
    <property type="entry name" value="PYP-like sensor domain (PAS domain)"/>
    <property type="match status" value="1"/>
</dbReference>
<dbReference type="STRING" id="1147741.A0A0R3RMH5"/>
<accession>A0A0R3RMH5</accession>
<protein>
    <submittedName>
        <fullName evidence="2">PAS domain-containing protein</fullName>
    </submittedName>
</protein>
<organism evidence="1 2">
    <name type="scientific">Elaeophora elaphi</name>
    <dbReference type="NCBI Taxonomy" id="1147741"/>
    <lineage>
        <taxon>Eukaryota</taxon>
        <taxon>Metazoa</taxon>
        <taxon>Ecdysozoa</taxon>
        <taxon>Nematoda</taxon>
        <taxon>Chromadorea</taxon>
        <taxon>Rhabditida</taxon>
        <taxon>Spirurina</taxon>
        <taxon>Spiruromorpha</taxon>
        <taxon>Filarioidea</taxon>
        <taxon>Onchocercidae</taxon>
        <taxon>Elaeophora</taxon>
    </lineage>
</organism>
<dbReference type="InterPro" id="IPR000014">
    <property type="entry name" value="PAS"/>
</dbReference>
<dbReference type="InterPro" id="IPR035965">
    <property type="entry name" value="PAS-like_dom_sf"/>
</dbReference>
<sequence>MCELRGRNFFDLLDEASAESFNGALSAEVLHSVSTISALHDAATIQETVTTKRSRRQLLITGYLKKIAHDTDQLCTPNTAAESGSKTDNNAARIITIIASFLLLNFSLSFFKPNESLRFVGVAVPLLNRPESEVTLETISSWERRNSNFTVLYNTEFVCVDAEGCQLLGYSRLDLLGSSGYDYIHVDDLLQVAENHAQCNFIFLFFVQM</sequence>
<dbReference type="WBParaSite" id="EEL_0000268501-mRNA-1">
    <property type="protein sequence ID" value="EEL_0000268501-mRNA-1"/>
    <property type="gene ID" value="EEL_0000268501"/>
</dbReference>
<name>A0A0R3RMH5_9BILA</name>